<accession>A0A4Y2BI02</accession>
<gene>
    <name evidence="2" type="ORF">AVEN_215515_1</name>
</gene>
<dbReference type="EMBL" id="BGPR01000074">
    <property type="protein sequence ID" value="GBL90774.1"/>
    <property type="molecule type" value="Genomic_DNA"/>
</dbReference>
<comment type="caution">
    <text evidence="2">The sequence shown here is derived from an EMBL/GenBank/DDBJ whole genome shotgun (WGS) entry which is preliminary data.</text>
</comment>
<name>A0A4Y2BI02_ARAVE</name>
<protein>
    <submittedName>
        <fullName evidence="2">Uncharacterized protein</fullName>
    </submittedName>
</protein>
<evidence type="ECO:0000313" key="2">
    <source>
        <dbReference type="EMBL" id="GBL90774.1"/>
    </source>
</evidence>
<feature type="region of interest" description="Disordered" evidence="1">
    <location>
        <begin position="93"/>
        <end position="119"/>
    </location>
</feature>
<sequence>MAPNVNLQRRKRQRDAKRDIAKLRRELLKQEKHQKKEQEKEQKNEQGKERKKQQNKECSALLAKERCERYYKNTKQKKMANKTDAAAANLQLNGGASKSTGSFTMSSGLGLREITREKR</sequence>
<dbReference type="Proteomes" id="UP000499080">
    <property type="component" value="Unassembled WGS sequence"/>
</dbReference>
<proteinExistence type="predicted"/>
<organism evidence="2 3">
    <name type="scientific">Araneus ventricosus</name>
    <name type="common">Orbweaver spider</name>
    <name type="synonym">Epeira ventricosa</name>
    <dbReference type="NCBI Taxonomy" id="182803"/>
    <lineage>
        <taxon>Eukaryota</taxon>
        <taxon>Metazoa</taxon>
        <taxon>Ecdysozoa</taxon>
        <taxon>Arthropoda</taxon>
        <taxon>Chelicerata</taxon>
        <taxon>Arachnida</taxon>
        <taxon>Araneae</taxon>
        <taxon>Araneomorphae</taxon>
        <taxon>Entelegynae</taxon>
        <taxon>Araneoidea</taxon>
        <taxon>Araneidae</taxon>
        <taxon>Araneus</taxon>
    </lineage>
</organism>
<feature type="compositionally biased region" description="Basic and acidic residues" evidence="1">
    <location>
        <begin position="25"/>
        <end position="55"/>
    </location>
</feature>
<evidence type="ECO:0000256" key="1">
    <source>
        <dbReference type="SAM" id="MobiDB-lite"/>
    </source>
</evidence>
<evidence type="ECO:0000313" key="3">
    <source>
        <dbReference type="Proteomes" id="UP000499080"/>
    </source>
</evidence>
<reference evidence="2 3" key="1">
    <citation type="journal article" date="2019" name="Sci. Rep.">
        <title>Orb-weaving spider Araneus ventricosus genome elucidates the spidroin gene catalogue.</title>
        <authorList>
            <person name="Kono N."/>
            <person name="Nakamura H."/>
            <person name="Ohtoshi R."/>
            <person name="Moran D.A.P."/>
            <person name="Shinohara A."/>
            <person name="Yoshida Y."/>
            <person name="Fujiwara M."/>
            <person name="Mori M."/>
            <person name="Tomita M."/>
            <person name="Arakawa K."/>
        </authorList>
    </citation>
    <scope>NUCLEOTIDE SEQUENCE [LARGE SCALE GENOMIC DNA]</scope>
</reference>
<feature type="region of interest" description="Disordered" evidence="1">
    <location>
        <begin position="25"/>
        <end position="58"/>
    </location>
</feature>
<dbReference type="AlphaFoldDB" id="A0A4Y2BI02"/>
<feature type="compositionally biased region" description="Polar residues" evidence="1">
    <location>
        <begin position="97"/>
        <end position="107"/>
    </location>
</feature>
<keyword evidence="3" id="KW-1185">Reference proteome</keyword>